<feature type="region of interest" description="Disordered" evidence="9">
    <location>
        <begin position="239"/>
        <end position="300"/>
    </location>
</feature>
<comment type="function">
    <text evidence="1">Fluoride channel required for the rapid expulsion of cytoplasmic fluoride.</text>
</comment>
<dbReference type="GO" id="GO:1903425">
    <property type="term" value="F:fluoride transmembrane transporter activity"/>
    <property type="evidence" value="ECO:0007669"/>
    <property type="project" value="TreeGrafter"/>
</dbReference>
<gene>
    <name evidence="11" type="ORF">CEUSTIGMA_g2381.t1</name>
</gene>
<keyword evidence="6 10" id="KW-0472">Membrane</keyword>
<feature type="transmembrane region" description="Helical" evidence="10">
    <location>
        <begin position="349"/>
        <end position="368"/>
    </location>
</feature>
<evidence type="ECO:0000313" key="11">
    <source>
        <dbReference type="EMBL" id="GAX74935.1"/>
    </source>
</evidence>
<keyword evidence="4 10" id="KW-0812">Transmembrane</keyword>
<evidence type="ECO:0000256" key="7">
    <source>
        <dbReference type="ARBA" id="ARBA00035120"/>
    </source>
</evidence>
<comment type="similarity">
    <text evidence="7">Belongs to the fluoride channel Fluc/FEX (TC 1.A.43) family.</text>
</comment>
<evidence type="ECO:0000256" key="3">
    <source>
        <dbReference type="ARBA" id="ARBA00022475"/>
    </source>
</evidence>
<dbReference type="OrthoDB" id="409792at2759"/>
<keyword evidence="12" id="KW-1185">Reference proteome</keyword>
<dbReference type="PANTHER" id="PTHR28259">
    <property type="entry name" value="FLUORIDE EXPORT PROTEIN 1-RELATED"/>
    <property type="match status" value="1"/>
</dbReference>
<comment type="subcellular location">
    <subcellularLocation>
        <location evidence="2">Cell membrane</location>
        <topology evidence="2">Multi-pass membrane protein</topology>
    </subcellularLocation>
</comment>
<evidence type="ECO:0000256" key="9">
    <source>
        <dbReference type="SAM" id="MobiDB-lite"/>
    </source>
</evidence>
<feature type="transmembrane region" description="Helical" evidence="10">
    <location>
        <begin position="380"/>
        <end position="401"/>
    </location>
</feature>
<protein>
    <recommendedName>
        <fullName evidence="13">Fluoride ion transporter CrcB</fullName>
    </recommendedName>
</protein>
<evidence type="ECO:0008006" key="13">
    <source>
        <dbReference type="Google" id="ProtNLM"/>
    </source>
</evidence>
<keyword evidence="3" id="KW-1003">Cell membrane</keyword>
<name>A0A250WVW3_9CHLO</name>
<sequence length="435" mass="46322">MITRDDIFTVVHLLAWAEIGTVARIYIGKLFGGSCNPGYDGRWQWIPCVTSPGLVRLGGAFFQDLPANVIGSFAMGLFSSSATLAAAYSHNGAGKAGTVALAILPASSSLQKHVPLHLGLRTGFCGCFTTFASWMLQMVEMMVGGKPSMLGPEWVAALWGLYTNVAMSLTALVSGQYIALMLHCRVYKNESAEEDKPQQPATNPDSAALTHDTTAPQLSIEITAAHTHCVQRGHVVGTQINPSDQQQPVQSTAPGHNLNMSSSSSAIPDPLIASPHDTLPAPASPPPVSSPPPGNAKAVSQTSSHPTALCWAVDLVALIVYIFLTAISITYAAIDGGNLTREQDEQGIWYIWISILLAPAGCIIRWRLSFLNGKMGWFPLGTFLANTSASLLDFIIQVLLVRLSLTYLQIAVLQAIQVGVNGSLSTVSTWVVEVS</sequence>
<evidence type="ECO:0000256" key="5">
    <source>
        <dbReference type="ARBA" id="ARBA00022989"/>
    </source>
</evidence>
<organism evidence="11 12">
    <name type="scientific">Chlamydomonas eustigma</name>
    <dbReference type="NCBI Taxonomy" id="1157962"/>
    <lineage>
        <taxon>Eukaryota</taxon>
        <taxon>Viridiplantae</taxon>
        <taxon>Chlorophyta</taxon>
        <taxon>core chlorophytes</taxon>
        <taxon>Chlorophyceae</taxon>
        <taxon>CS clade</taxon>
        <taxon>Chlamydomonadales</taxon>
        <taxon>Chlamydomonadaceae</taxon>
        <taxon>Chlamydomonas</taxon>
    </lineage>
</organism>
<feature type="compositionally biased region" description="Polar residues" evidence="9">
    <location>
        <begin position="199"/>
        <end position="210"/>
    </location>
</feature>
<evidence type="ECO:0000256" key="4">
    <source>
        <dbReference type="ARBA" id="ARBA00022692"/>
    </source>
</evidence>
<keyword evidence="5 10" id="KW-1133">Transmembrane helix</keyword>
<feature type="compositionally biased region" description="Polar residues" evidence="9">
    <location>
        <begin position="239"/>
        <end position="266"/>
    </location>
</feature>
<feature type="transmembrane region" description="Helical" evidence="10">
    <location>
        <begin position="309"/>
        <end position="334"/>
    </location>
</feature>
<dbReference type="STRING" id="1157962.A0A250WVW3"/>
<dbReference type="AlphaFoldDB" id="A0A250WVW3"/>
<dbReference type="InterPro" id="IPR003691">
    <property type="entry name" value="FluC"/>
</dbReference>
<feature type="transmembrane region" description="Helical" evidence="10">
    <location>
        <begin position="118"/>
        <end position="136"/>
    </location>
</feature>
<accession>A0A250WVW3</accession>
<feature type="compositionally biased region" description="Pro residues" evidence="9">
    <location>
        <begin position="282"/>
        <end position="294"/>
    </location>
</feature>
<evidence type="ECO:0000256" key="6">
    <source>
        <dbReference type="ARBA" id="ARBA00023136"/>
    </source>
</evidence>
<reference evidence="11 12" key="1">
    <citation type="submission" date="2017-08" db="EMBL/GenBank/DDBJ databases">
        <title>Acidophilic green algal genome provides insights into adaptation to an acidic environment.</title>
        <authorList>
            <person name="Hirooka S."/>
            <person name="Hirose Y."/>
            <person name="Kanesaki Y."/>
            <person name="Higuchi S."/>
            <person name="Fujiwara T."/>
            <person name="Onuma R."/>
            <person name="Era A."/>
            <person name="Ohbayashi R."/>
            <person name="Uzuka A."/>
            <person name="Nozaki H."/>
            <person name="Yoshikawa H."/>
            <person name="Miyagishima S.Y."/>
        </authorList>
    </citation>
    <scope>NUCLEOTIDE SEQUENCE [LARGE SCALE GENOMIC DNA]</scope>
    <source>
        <strain evidence="11 12">NIES-2499</strain>
    </source>
</reference>
<feature type="non-terminal residue" evidence="11">
    <location>
        <position position="435"/>
    </location>
</feature>
<feature type="region of interest" description="Disordered" evidence="9">
    <location>
        <begin position="191"/>
        <end position="210"/>
    </location>
</feature>
<evidence type="ECO:0000256" key="10">
    <source>
        <dbReference type="SAM" id="Phobius"/>
    </source>
</evidence>
<dbReference type="EMBL" id="BEGY01000010">
    <property type="protein sequence ID" value="GAX74935.1"/>
    <property type="molecule type" value="Genomic_DNA"/>
</dbReference>
<dbReference type="PANTHER" id="PTHR28259:SF1">
    <property type="entry name" value="FLUORIDE EXPORT PROTEIN 1-RELATED"/>
    <property type="match status" value="1"/>
</dbReference>
<dbReference type="Pfam" id="PF02537">
    <property type="entry name" value="CRCB"/>
    <property type="match status" value="2"/>
</dbReference>
<evidence type="ECO:0000313" key="12">
    <source>
        <dbReference type="Proteomes" id="UP000232323"/>
    </source>
</evidence>
<comment type="caution">
    <text evidence="11">The sequence shown here is derived from an EMBL/GenBank/DDBJ whole genome shotgun (WGS) entry which is preliminary data.</text>
</comment>
<evidence type="ECO:0000256" key="8">
    <source>
        <dbReference type="ARBA" id="ARBA00035585"/>
    </source>
</evidence>
<dbReference type="GO" id="GO:0005886">
    <property type="term" value="C:plasma membrane"/>
    <property type="evidence" value="ECO:0007669"/>
    <property type="project" value="UniProtKB-SubCell"/>
</dbReference>
<proteinExistence type="inferred from homology"/>
<evidence type="ECO:0000256" key="2">
    <source>
        <dbReference type="ARBA" id="ARBA00004651"/>
    </source>
</evidence>
<evidence type="ECO:0000256" key="1">
    <source>
        <dbReference type="ARBA" id="ARBA00002598"/>
    </source>
</evidence>
<feature type="transmembrane region" description="Helical" evidence="10">
    <location>
        <begin position="156"/>
        <end position="180"/>
    </location>
</feature>
<dbReference type="Proteomes" id="UP000232323">
    <property type="component" value="Unassembled WGS sequence"/>
</dbReference>
<comment type="catalytic activity">
    <reaction evidence="8">
        <text>fluoride(in) = fluoride(out)</text>
        <dbReference type="Rhea" id="RHEA:76159"/>
        <dbReference type="ChEBI" id="CHEBI:17051"/>
    </reaction>
    <physiologicalReaction direction="left-to-right" evidence="8">
        <dbReference type="Rhea" id="RHEA:76160"/>
    </physiologicalReaction>
</comment>